<dbReference type="AlphaFoldDB" id="A0A840TDQ5"/>
<dbReference type="Proteomes" id="UP000557307">
    <property type="component" value="Unassembled WGS sequence"/>
</dbReference>
<dbReference type="Pfam" id="PF02518">
    <property type="entry name" value="HATPase_c"/>
    <property type="match status" value="1"/>
</dbReference>
<evidence type="ECO:0000259" key="4">
    <source>
        <dbReference type="PROSITE" id="PS50109"/>
    </source>
</evidence>
<dbReference type="GO" id="GO:0004673">
    <property type="term" value="F:protein histidine kinase activity"/>
    <property type="evidence" value="ECO:0007669"/>
    <property type="project" value="UniProtKB-EC"/>
</dbReference>
<dbReference type="Gene3D" id="1.10.287.130">
    <property type="match status" value="1"/>
</dbReference>
<dbReference type="RefSeq" id="WP_184170031.1">
    <property type="nucleotide sequence ID" value="NZ_JACHGF010000001.1"/>
</dbReference>
<dbReference type="PANTHER" id="PTHR43065">
    <property type="entry name" value="SENSOR HISTIDINE KINASE"/>
    <property type="match status" value="1"/>
</dbReference>
<evidence type="ECO:0000256" key="2">
    <source>
        <dbReference type="ARBA" id="ARBA00012438"/>
    </source>
</evidence>
<feature type="domain" description="Histidine kinase" evidence="4">
    <location>
        <begin position="265"/>
        <end position="464"/>
    </location>
</feature>
<comment type="caution">
    <text evidence="5">The sequence shown here is derived from an EMBL/GenBank/DDBJ whole genome shotgun (WGS) entry which is preliminary data.</text>
</comment>
<dbReference type="InterPro" id="IPR018490">
    <property type="entry name" value="cNMP-bd_dom_sf"/>
</dbReference>
<dbReference type="Gene3D" id="2.60.120.10">
    <property type="entry name" value="Jelly Rolls"/>
    <property type="match status" value="1"/>
</dbReference>
<dbReference type="InterPro" id="IPR014710">
    <property type="entry name" value="RmlC-like_jellyroll"/>
</dbReference>
<keyword evidence="6" id="KW-1185">Reference proteome</keyword>
<comment type="catalytic activity">
    <reaction evidence="1">
        <text>ATP + protein L-histidine = ADP + protein N-phospho-L-histidine.</text>
        <dbReference type="EC" id="2.7.13.3"/>
    </reaction>
</comment>
<dbReference type="InterPro" id="IPR000595">
    <property type="entry name" value="cNMP-bd_dom"/>
</dbReference>
<dbReference type="CDD" id="cd00038">
    <property type="entry name" value="CAP_ED"/>
    <property type="match status" value="1"/>
</dbReference>
<accession>A0A840TDQ5</accession>
<gene>
    <name evidence="5" type="ORF">HNQ92_000367</name>
</gene>
<protein>
    <recommendedName>
        <fullName evidence="2">histidine kinase</fullName>
        <ecNumber evidence="2">2.7.13.3</ecNumber>
    </recommendedName>
</protein>
<sequence>MDILDELRHHENLSVVPEPQLQWLIDSSELVELEDGEYLYRNGTPIDHLWLILKGRLRMFVAQAEGRQTRELGYNEKGYIGGVLPYSRLKTAVANAVAVESTTVLRLHRNKFKEMIQTQDELVQPLVHLMLDRIRDFTKLDQQNEKMISLGKLSAGLAHELNNPAAAVVRSASALKRHLGFEASKFKQVMTIHVSEEQVDKVSELLAQKLQEGPQGTLSLMEKSAREDDLTDWLDDREVENSCEVAESFAEYNITTDDLDQVEEHVSDKYLSPVLNWLNNVLTTEKMVNEIAEASGRIGNLVKSIKEYSHMDGGGDKKKIVLRDGVESTLRILQHKTKSKHIEVAVEMPDHLPLISVSPGEINQVWTNLIDNALDALPEGGKIRIEAEQDRNFIVTRIIDDGAGIPENVINRIFDPFFTTKEVGKGTGLGLEIAQNIVKRHRGQISVKSQPGRTEFSVCLPLDE</sequence>
<dbReference type="PROSITE" id="PS50042">
    <property type="entry name" value="CNMP_BINDING_3"/>
    <property type="match status" value="1"/>
</dbReference>
<dbReference type="Pfam" id="PF00027">
    <property type="entry name" value="cNMP_binding"/>
    <property type="match status" value="1"/>
</dbReference>
<feature type="domain" description="Cyclic nucleotide-binding" evidence="3">
    <location>
        <begin position="12"/>
        <end position="133"/>
    </location>
</feature>
<evidence type="ECO:0000259" key="3">
    <source>
        <dbReference type="PROSITE" id="PS50042"/>
    </source>
</evidence>
<organism evidence="5 6">
    <name type="scientific">Rhabdobacter roseus</name>
    <dbReference type="NCBI Taxonomy" id="1655419"/>
    <lineage>
        <taxon>Bacteria</taxon>
        <taxon>Pseudomonadati</taxon>
        <taxon>Bacteroidota</taxon>
        <taxon>Cytophagia</taxon>
        <taxon>Cytophagales</taxon>
        <taxon>Cytophagaceae</taxon>
        <taxon>Rhabdobacter</taxon>
    </lineage>
</organism>
<dbReference type="InterPro" id="IPR004358">
    <property type="entry name" value="Sig_transdc_His_kin-like_C"/>
</dbReference>
<reference evidence="5 6" key="1">
    <citation type="submission" date="2020-08" db="EMBL/GenBank/DDBJ databases">
        <title>Genomic Encyclopedia of Type Strains, Phase IV (KMG-IV): sequencing the most valuable type-strain genomes for metagenomic binning, comparative biology and taxonomic classification.</title>
        <authorList>
            <person name="Goeker M."/>
        </authorList>
    </citation>
    <scope>NUCLEOTIDE SEQUENCE [LARGE SCALE GENOMIC DNA]</scope>
    <source>
        <strain evidence="5 6">DSM 105074</strain>
    </source>
</reference>
<dbReference type="PANTHER" id="PTHR43065:SF48">
    <property type="entry name" value="HISTIDINE KINASE"/>
    <property type="match status" value="1"/>
</dbReference>
<name>A0A840TDQ5_9BACT</name>
<keyword evidence="5" id="KW-0808">Transferase</keyword>
<dbReference type="PROSITE" id="PS50109">
    <property type="entry name" value="HIS_KIN"/>
    <property type="match status" value="1"/>
</dbReference>
<evidence type="ECO:0000313" key="6">
    <source>
        <dbReference type="Proteomes" id="UP000557307"/>
    </source>
</evidence>
<keyword evidence="5" id="KW-0418">Kinase</keyword>
<dbReference type="Gene3D" id="3.30.565.10">
    <property type="entry name" value="Histidine kinase-like ATPase, C-terminal domain"/>
    <property type="match status" value="1"/>
</dbReference>
<dbReference type="PRINTS" id="PR00344">
    <property type="entry name" value="BCTRLSENSOR"/>
</dbReference>
<dbReference type="SUPFAM" id="SSF51206">
    <property type="entry name" value="cAMP-binding domain-like"/>
    <property type="match status" value="1"/>
</dbReference>
<evidence type="ECO:0000256" key="1">
    <source>
        <dbReference type="ARBA" id="ARBA00000085"/>
    </source>
</evidence>
<dbReference type="InterPro" id="IPR036890">
    <property type="entry name" value="HATPase_C_sf"/>
</dbReference>
<dbReference type="InterPro" id="IPR005467">
    <property type="entry name" value="His_kinase_dom"/>
</dbReference>
<dbReference type="SUPFAM" id="SSF55874">
    <property type="entry name" value="ATPase domain of HSP90 chaperone/DNA topoisomerase II/histidine kinase"/>
    <property type="match status" value="1"/>
</dbReference>
<evidence type="ECO:0000313" key="5">
    <source>
        <dbReference type="EMBL" id="MBB5282246.1"/>
    </source>
</evidence>
<dbReference type="EMBL" id="JACHGF010000001">
    <property type="protein sequence ID" value="MBB5282246.1"/>
    <property type="molecule type" value="Genomic_DNA"/>
</dbReference>
<dbReference type="InterPro" id="IPR003594">
    <property type="entry name" value="HATPase_dom"/>
</dbReference>
<proteinExistence type="predicted"/>
<dbReference type="SMART" id="SM00387">
    <property type="entry name" value="HATPase_c"/>
    <property type="match status" value="1"/>
</dbReference>
<dbReference type="EC" id="2.7.13.3" evidence="2"/>